<gene>
    <name evidence="2" type="ORF">G3M56_007140</name>
</gene>
<reference evidence="2 3" key="1">
    <citation type="submission" date="2020-12" db="EMBL/GenBank/DDBJ databases">
        <title>Sulforoseuscoccus oceanibium gen. nov., sp. nov., a representative of the phylum Verrucomicrobia with special cytoplasmic membrane, and proposal of Sulforoseuscoccusaceae fam. nov.</title>
        <authorList>
            <person name="Xi F."/>
        </authorList>
    </citation>
    <scope>NUCLEOTIDE SEQUENCE [LARGE SCALE GENOMIC DNA]</scope>
    <source>
        <strain evidence="2 3">T37</strain>
    </source>
</reference>
<accession>A0A6B3L4F5</accession>
<dbReference type="GO" id="GO:0019867">
    <property type="term" value="C:outer membrane"/>
    <property type="evidence" value="ECO:0007669"/>
    <property type="project" value="InterPro"/>
</dbReference>
<evidence type="ECO:0000313" key="3">
    <source>
        <dbReference type="Proteomes" id="UP000475117"/>
    </source>
</evidence>
<dbReference type="InterPro" id="IPR008816">
    <property type="entry name" value="Gly_zipper_2TM_dom"/>
</dbReference>
<evidence type="ECO:0000313" key="2">
    <source>
        <dbReference type="EMBL" id="QQL43681.1"/>
    </source>
</evidence>
<name>A0A6B3L4F5_9BACT</name>
<evidence type="ECO:0000259" key="1">
    <source>
        <dbReference type="Pfam" id="PF05433"/>
    </source>
</evidence>
<feature type="domain" description="Glycine zipper 2TM" evidence="1">
    <location>
        <begin position="35"/>
        <end position="72"/>
    </location>
</feature>
<organism evidence="2 3">
    <name type="scientific">Sulfuriroseicoccus oceanibius</name>
    <dbReference type="NCBI Taxonomy" id="2707525"/>
    <lineage>
        <taxon>Bacteria</taxon>
        <taxon>Pseudomonadati</taxon>
        <taxon>Verrucomicrobiota</taxon>
        <taxon>Verrucomicrobiia</taxon>
        <taxon>Verrucomicrobiales</taxon>
        <taxon>Verrucomicrobiaceae</taxon>
        <taxon>Sulfuriroseicoccus</taxon>
    </lineage>
</organism>
<protein>
    <submittedName>
        <fullName evidence="2">Glycine zipper 2TM domain-containing protein</fullName>
    </submittedName>
</protein>
<dbReference type="AlphaFoldDB" id="A0A6B3L4F5"/>
<dbReference type="KEGG" id="soa:G3M56_007140"/>
<dbReference type="EMBL" id="CP066776">
    <property type="protein sequence ID" value="QQL43681.1"/>
    <property type="molecule type" value="Genomic_DNA"/>
</dbReference>
<dbReference type="RefSeq" id="WP_164361536.1">
    <property type="nucleotide sequence ID" value="NZ_CP066776.1"/>
</dbReference>
<dbReference type="Proteomes" id="UP000475117">
    <property type="component" value="Chromosome"/>
</dbReference>
<sequence>MKRKILIATTMLASCAMLGSCYHPDPYVQRGRNTGAVVGGVTGAVIGNNVKGGSSWGGAAIGAAVGGLAGDRYGKTNSMYHRSRPYYYY</sequence>
<dbReference type="PROSITE" id="PS51257">
    <property type="entry name" value="PROKAR_LIPOPROTEIN"/>
    <property type="match status" value="1"/>
</dbReference>
<dbReference type="Pfam" id="PF05433">
    <property type="entry name" value="Rick_17kDa_Anti"/>
    <property type="match status" value="1"/>
</dbReference>
<proteinExistence type="predicted"/>
<keyword evidence="3" id="KW-1185">Reference proteome</keyword>